<accession>A0AAD6SJ08</accession>
<protein>
    <submittedName>
        <fullName evidence="1">Uncharacterized protein</fullName>
    </submittedName>
</protein>
<proteinExistence type="predicted"/>
<dbReference type="EMBL" id="JARJCM010000107">
    <property type="protein sequence ID" value="KAJ7028924.1"/>
    <property type="molecule type" value="Genomic_DNA"/>
</dbReference>
<reference evidence="1" key="1">
    <citation type="submission" date="2023-03" db="EMBL/GenBank/DDBJ databases">
        <title>Massive genome expansion in bonnet fungi (Mycena s.s.) driven by repeated elements and novel gene families across ecological guilds.</title>
        <authorList>
            <consortium name="Lawrence Berkeley National Laboratory"/>
            <person name="Harder C.B."/>
            <person name="Miyauchi S."/>
            <person name="Viragh M."/>
            <person name="Kuo A."/>
            <person name="Thoen E."/>
            <person name="Andreopoulos B."/>
            <person name="Lu D."/>
            <person name="Skrede I."/>
            <person name="Drula E."/>
            <person name="Henrissat B."/>
            <person name="Morin E."/>
            <person name="Kohler A."/>
            <person name="Barry K."/>
            <person name="LaButti K."/>
            <person name="Morin E."/>
            <person name="Salamov A."/>
            <person name="Lipzen A."/>
            <person name="Mereny Z."/>
            <person name="Hegedus B."/>
            <person name="Baldrian P."/>
            <person name="Stursova M."/>
            <person name="Weitz H."/>
            <person name="Taylor A."/>
            <person name="Grigoriev I.V."/>
            <person name="Nagy L.G."/>
            <person name="Martin F."/>
            <person name="Kauserud H."/>
        </authorList>
    </citation>
    <scope>NUCLEOTIDE SEQUENCE</scope>
    <source>
        <strain evidence="1">CBHHK200</strain>
    </source>
</reference>
<gene>
    <name evidence="1" type="ORF">C8F04DRAFT_1265490</name>
</gene>
<dbReference type="Proteomes" id="UP001218188">
    <property type="component" value="Unassembled WGS sequence"/>
</dbReference>
<sequence>MGPHSSSSARLTFYESGSAGTQCSWVYLSSQSLSTDDRSPASLRISAASILPPYKLTEFANNTHLFPFPFEPLQSASPAMTLQHATIQHRLPASLHLEYLPAQSVRGLDQRCGGGDPEISGYPDALINMCTVEDASDITSDYTLIATLEHLSQRAAHTLAASNAVLTAENLGCRSMLARGCSPSDAKAEALSNTISFGGLLAGNSRQLPFH</sequence>
<keyword evidence="2" id="KW-1185">Reference proteome</keyword>
<evidence type="ECO:0000313" key="2">
    <source>
        <dbReference type="Proteomes" id="UP001218188"/>
    </source>
</evidence>
<evidence type="ECO:0000313" key="1">
    <source>
        <dbReference type="EMBL" id="KAJ7028924.1"/>
    </source>
</evidence>
<comment type="caution">
    <text evidence="1">The sequence shown here is derived from an EMBL/GenBank/DDBJ whole genome shotgun (WGS) entry which is preliminary data.</text>
</comment>
<organism evidence="1 2">
    <name type="scientific">Mycena alexandri</name>
    <dbReference type="NCBI Taxonomy" id="1745969"/>
    <lineage>
        <taxon>Eukaryota</taxon>
        <taxon>Fungi</taxon>
        <taxon>Dikarya</taxon>
        <taxon>Basidiomycota</taxon>
        <taxon>Agaricomycotina</taxon>
        <taxon>Agaricomycetes</taxon>
        <taxon>Agaricomycetidae</taxon>
        <taxon>Agaricales</taxon>
        <taxon>Marasmiineae</taxon>
        <taxon>Mycenaceae</taxon>
        <taxon>Mycena</taxon>
    </lineage>
</organism>
<dbReference type="AlphaFoldDB" id="A0AAD6SJ08"/>
<name>A0AAD6SJ08_9AGAR</name>